<evidence type="ECO:0000259" key="2">
    <source>
        <dbReference type="Pfam" id="PF15276"/>
    </source>
</evidence>
<feature type="region of interest" description="Disordered" evidence="1">
    <location>
        <begin position="321"/>
        <end position="363"/>
    </location>
</feature>
<dbReference type="GeneID" id="107124341"/>
<proteinExistence type="predicted"/>
<gene>
    <name evidence="4" type="primary">CDCA2</name>
</gene>
<evidence type="ECO:0000313" key="4">
    <source>
        <dbReference type="RefSeq" id="XP_015283272.1"/>
    </source>
</evidence>
<feature type="domain" description="PP1-binding" evidence="2">
    <location>
        <begin position="209"/>
        <end position="246"/>
    </location>
</feature>
<dbReference type="RefSeq" id="XP_015283272.1">
    <property type="nucleotide sequence ID" value="XM_015427786.1"/>
</dbReference>
<reference evidence="4" key="1">
    <citation type="submission" date="2025-08" db="UniProtKB">
        <authorList>
            <consortium name="RefSeq"/>
        </authorList>
    </citation>
    <scope>IDENTIFICATION</scope>
</reference>
<protein>
    <submittedName>
        <fullName evidence="4">Cell division cycle-associated protein 2</fullName>
    </submittedName>
</protein>
<dbReference type="GO" id="GO:0051301">
    <property type="term" value="P:cell division"/>
    <property type="evidence" value="ECO:0007669"/>
    <property type="project" value="UniProtKB-KW"/>
</dbReference>
<name>A0ABM1LBD5_GEKJA</name>
<organism evidence="3 4">
    <name type="scientific">Gekko japonicus</name>
    <name type="common">Schlegel's Japanese gecko</name>
    <dbReference type="NCBI Taxonomy" id="146911"/>
    <lineage>
        <taxon>Eukaryota</taxon>
        <taxon>Metazoa</taxon>
        <taxon>Chordata</taxon>
        <taxon>Craniata</taxon>
        <taxon>Vertebrata</taxon>
        <taxon>Euteleostomi</taxon>
        <taxon>Lepidosauria</taxon>
        <taxon>Squamata</taxon>
        <taxon>Bifurcata</taxon>
        <taxon>Gekkota</taxon>
        <taxon>Gekkonidae</taxon>
        <taxon>Gekkoninae</taxon>
        <taxon>Gekko</taxon>
    </lineage>
</organism>
<dbReference type="Proteomes" id="UP000694871">
    <property type="component" value="Unplaced"/>
</dbReference>
<dbReference type="InterPro" id="IPR029334">
    <property type="entry name" value="PP1-bd"/>
</dbReference>
<evidence type="ECO:0000313" key="3">
    <source>
        <dbReference type="Proteomes" id="UP000694871"/>
    </source>
</evidence>
<keyword evidence="3" id="KW-1185">Reference proteome</keyword>
<accession>A0ABM1LBD5</accession>
<keyword evidence="4" id="KW-0132">Cell division</keyword>
<sequence>MISQATPIDYSVLTAADFGITPESFTKHQGRDKSILNKLRRQSTIGVRGSPENNALIRYIAHRKRMRTEDSPSQASPFQRNLLLKDKIAAFQSSFQAFEEAAEEMIHTPYTSKKAGKRSHEQSQLDQVGPSEYKAVVLEESLNCKSTNGEKNSADTQEIPVLHPNTVESRCLLLEATPAAGISNTARGIRSQNTNEELSTCTISQQSCKKVRFAEKQSLEIFDETKPPITPLQKGQFLSTYRDSSCLRSVLKKTPVGMLAEDMKGHLDYTNTRKGSEELSVFQSRDPVQTERSTRPIDKMEAHNKEVDVKVFDAFQPVDTPVHSGEASFSPSATRNDSSFNTTPIKTTLSQPNFDSDDGLQETSEVVSTIESVVNSGDMEETKVSSPDLHAACIRATRSSARKQVNKVEETSVSLTRQMRTKKTRTTSEVPNPRKFQNENSVTKSSKKTPASRRKAFGKRKRKKKTQKVFHGHYETVSKKPLLSPIPEMTEDISLISSYQSTPESSVSILDRSCSSLVHETPEETNSILHSTEEGGNYLHFDLSAVKEDALPDTDSCSFLQLQDTVPNDTPITFPLEPLDNDSPKDLKNALNGQMLKSDYSSESEMELCLQNLQRTGEKNSKEASLPIADSAVEQPSGGDICVNVKRFPRRSRRITRYLPSVEDFQAETPRNDPSVSRGSIELPCMPQTVNDSGFLNEVLYAIEESFRSVTSSTQKRVRRSMRQLKNAESEGLAWISVSTNDSVDQALVSSDYKARRKSCAFCHPGSEMLHPEQENLVHILTPMMEDQKSARVGVEHCRSRKKRKSIYSQGQGEN</sequence>
<dbReference type="Pfam" id="PF15276">
    <property type="entry name" value="PP1_bind"/>
    <property type="match status" value="1"/>
</dbReference>
<evidence type="ECO:0000256" key="1">
    <source>
        <dbReference type="SAM" id="MobiDB-lite"/>
    </source>
</evidence>
<feature type="compositionally biased region" description="Basic residues" evidence="1">
    <location>
        <begin position="445"/>
        <end position="468"/>
    </location>
</feature>
<feature type="region of interest" description="Disordered" evidence="1">
    <location>
        <begin position="405"/>
        <end position="468"/>
    </location>
</feature>
<feature type="compositionally biased region" description="Polar residues" evidence="1">
    <location>
        <begin position="327"/>
        <end position="354"/>
    </location>
</feature>
<keyword evidence="4" id="KW-0131">Cell cycle</keyword>